<sequence length="128" mass="14765">MSGELISYNFVDSATEMPIAHVTFKFEKKSIASEKTYMVIESIYCTIPSLLLDFISYFMHLVIKKKVDGVVYRSKNSKTPLNKFLKSIGFKILDKKDGKYMNILSLSDVLYNQTFFNLACCYKNRIIS</sequence>
<reference evidence="1 2" key="1">
    <citation type="submission" date="2023-01" db="EMBL/GenBank/DDBJ databases">
        <title>Vibrio sp. KJ40-1 sp.nov, isolated from marine algae.</title>
        <authorList>
            <person name="Butt M."/>
            <person name="Kim J.M.J."/>
            <person name="Jeon C.O.C."/>
        </authorList>
    </citation>
    <scope>NUCLEOTIDE SEQUENCE [LARGE SCALE GENOMIC DNA]</scope>
    <source>
        <strain evidence="1 2">KJ40-1</strain>
    </source>
</reference>
<evidence type="ECO:0000313" key="2">
    <source>
        <dbReference type="Proteomes" id="UP001210678"/>
    </source>
</evidence>
<evidence type="ECO:0000313" key="1">
    <source>
        <dbReference type="EMBL" id="MDB1126144.1"/>
    </source>
</evidence>
<dbReference type="Proteomes" id="UP001210678">
    <property type="component" value="Unassembled WGS sequence"/>
</dbReference>
<comment type="caution">
    <text evidence="1">The sequence shown here is derived from an EMBL/GenBank/DDBJ whole genome shotgun (WGS) entry which is preliminary data.</text>
</comment>
<dbReference type="EMBL" id="JAQLOI010000003">
    <property type="protein sequence ID" value="MDB1126144.1"/>
    <property type="molecule type" value="Genomic_DNA"/>
</dbReference>
<gene>
    <name evidence="1" type="ORF">PGX00_21730</name>
</gene>
<keyword evidence="2" id="KW-1185">Reference proteome</keyword>
<proteinExistence type="predicted"/>
<accession>A0ABT4YX30</accession>
<name>A0ABT4YX30_9VIBR</name>
<dbReference type="RefSeq" id="WP_272140507.1">
    <property type="nucleotide sequence ID" value="NZ_JAQLOI010000003.1"/>
</dbReference>
<organism evidence="1 2">
    <name type="scientific">Vibrio algarum</name>
    <dbReference type="NCBI Taxonomy" id="3020714"/>
    <lineage>
        <taxon>Bacteria</taxon>
        <taxon>Pseudomonadati</taxon>
        <taxon>Pseudomonadota</taxon>
        <taxon>Gammaproteobacteria</taxon>
        <taxon>Vibrionales</taxon>
        <taxon>Vibrionaceae</taxon>
        <taxon>Vibrio</taxon>
    </lineage>
</organism>
<protein>
    <submittedName>
        <fullName evidence="1">Uncharacterized protein</fullName>
    </submittedName>
</protein>